<dbReference type="AlphaFoldDB" id="A7ETT2"/>
<evidence type="ECO:0000313" key="2">
    <source>
        <dbReference type="Proteomes" id="UP000001312"/>
    </source>
</evidence>
<keyword evidence="2" id="KW-1185">Reference proteome</keyword>
<organism evidence="1 2">
    <name type="scientific">Sclerotinia sclerotiorum (strain ATCC 18683 / 1980 / Ss-1)</name>
    <name type="common">White mold</name>
    <name type="synonym">Whetzelinia sclerotiorum</name>
    <dbReference type="NCBI Taxonomy" id="665079"/>
    <lineage>
        <taxon>Eukaryota</taxon>
        <taxon>Fungi</taxon>
        <taxon>Dikarya</taxon>
        <taxon>Ascomycota</taxon>
        <taxon>Pezizomycotina</taxon>
        <taxon>Leotiomycetes</taxon>
        <taxon>Helotiales</taxon>
        <taxon>Sclerotiniaceae</taxon>
        <taxon>Sclerotinia</taxon>
    </lineage>
</organism>
<name>A7ETT2_SCLS1</name>
<dbReference type="InParanoid" id="A7ETT2"/>
<evidence type="ECO:0000313" key="1">
    <source>
        <dbReference type="EMBL" id="EDN92874.1"/>
    </source>
</evidence>
<accession>A7ETT2</accession>
<dbReference type="EMBL" id="CH476632">
    <property type="protein sequence ID" value="EDN92874.1"/>
    <property type="molecule type" value="Genomic_DNA"/>
</dbReference>
<protein>
    <submittedName>
        <fullName evidence="1">Uncharacterized protein</fullName>
    </submittedName>
</protein>
<sequence length="108" mass="12864">MAEGRFISFHKWYSMDAEQKPNTVHSSESIYLTGCLNCLWSTITSDRHQTEFMVQSYHRFKAAKEYTSAVKSFYSVIFVVYRCIRDKKSRDQHEYLVIRWNNGLLIHT</sequence>
<reference evidence="2" key="1">
    <citation type="journal article" date="2011" name="PLoS Genet.">
        <title>Genomic analysis of the necrotrophic fungal pathogens Sclerotinia sclerotiorum and Botrytis cinerea.</title>
        <authorList>
            <person name="Amselem J."/>
            <person name="Cuomo C.A."/>
            <person name="van Kan J.A."/>
            <person name="Viaud M."/>
            <person name="Benito E.P."/>
            <person name="Couloux A."/>
            <person name="Coutinho P.M."/>
            <person name="de Vries R.P."/>
            <person name="Dyer P.S."/>
            <person name="Fillinger S."/>
            <person name="Fournier E."/>
            <person name="Gout L."/>
            <person name="Hahn M."/>
            <person name="Kohn L."/>
            <person name="Lapalu N."/>
            <person name="Plummer K.M."/>
            <person name="Pradier J.M."/>
            <person name="Quevillon E."/>
            <person name="Sharon A."/>
            <person name="Simon A."/>
            <person name="ten Have A."/>
            <person name="Tudzynski B."/>
            <person name="Tudzynski P."/>
            <person name="Wincker P."/>
            <person name="Andrew M."/>
            <person name="Anthouard V."/>
            <person name="Beever R.E."/>
            <person name="Beffa R."/>
            <person name="Benoit I."/>
            <person name="Bouzid O."/>
            <person name="Brault B."/>
            <person name="Chen Z."/>
            <person name="Choquer M."/>
            <person name="Collemare J."/>
            <person name="Cotton P."/>
            <person name="Danchin E.G."/>
            <person name="Da Silva C."/>
            <person name="Gautier A."/>
            <person name="Giraud C."/>
            <person name="Giraud T."/>
            <person name="Gonzalez C."/>
            <person name="Grossetete S."/>
            <person name="Guldener U."/>
            <person name="Henrissat B."/>
            <person name="Howlett B.J."/>
            <person name="Kodira C."/>
            <person name="Kretschmer M."/>
            <person name="Lappartient A."/>
            <person name="Leroch M."/>
            <person name="Levis C."/>
            <person name="Mauceli E."/>
            <person name="Neuveglise C."/>
            <person name="Oeser B."/>
            <person name="Pearson M."/>
            <person name="Poulain J."/>
            <person name="Poussereau N."/>
            <person name="Quesneville H."/>
            <person name="Rascle C."/>
            <person name="Schumacher J."/>
            <person name="Segurens B."/>
            <person name="Sexton A."/>
            <person name="Silva E."/>
            <person name="Sirven C."/>
            <person name="Soanes D.M."/>
            <person name="Talbot N.J."/>
            <person name="Templeton M."/>
            <person name="Yandava C."/>
            <person name="Yarden O."/>
            <person name="Zeng Q."/>
            <person name="Rollins J.A."/>
            <person name="Lebrun M.H."/>
            <person name="Dickman M."/>
        </authorList>
    </citation>
    <scope>NUCLEOTIDE SEQUENCE [LARGE SCALE GENOMIC DNA]</scope>
    <source>
        <strain evidence="2">ATCC 18683 / 1980 / Ss-1</strain>
    </source>
</reference>
<dbReference type="Proteomes" id="UP000001312">
    <property type="component" value="Unassembled WGS sequence"/>
</dbReference>
<gene>
    <name evidence="1" type="ORF">SS1G_08739</name>
</gene>
<dbReference type="KEGG" id="ssl:SS1G_08739"/>
<dbReference type="RefSeq" id="XP_001589975.1">
    <property type="nucleotide sequence ID" value="XM_001589925.1"/>
</dbReference>
<proteinExistence type="predicted"/>
<dbReference type="GeneID" id="5486095"/>